<name>A0ABW0E9W1_9BACT</name>
<evidence type="ECO:0008006" key="3">
    <source>
        <dbReference type="Google" id="ProtNLM"/>
    </source>
</evidence>
<comment type="caution">
    <text evidence="1">The sequence shown here is derived from an EMBL/GenBank/DDBJ whole genome shotgun (WGS) entry which is preliminary data.</text>
</comment>
<keyword evidence="2" id="KW-1185">Reference proteome</keyword>
<dbReference type="RefSeq" id="WP_378016406.1">
    <property type="nucleotide sequence ID" value="NZ_JBHSKT010000003.1"/>
</dbReference>
<dbReference type="EMBL" id="JBHSKT010000003">
    <property type="protein sequence ID" value="MFC5270028.1"/>
    <property type="molecule type" value="Genomic_DNA"/>
</dbReference>
<gene>
    <name evidence="1" type="ORF">ACFPIB_05365</name>
</gene>
<organism evidence="1 2">
    <name type="scientific">Adhaeribacter terreus</name>
    <dbReference type="NCBI Taxonomy" id="529703"/>
    <lineage>
        <taxon>Bacteria</taxon>
        <taxon>Pseudomonadati</taxon>
        <taxon>Bacteroidota</taxon>
        <taxon>Cytophagia</taxon>
        <taxon>Cytophagales</taxon>
        <taxon>Hymenobacteraceae</taxon>
        <taxon>Adhaeribacter</taxon>
    </lineage>
</organism>
<sequence>MEPERMKIIAEDAERITMIDHFEGHPVRFYFDKASGQVLVNADDMAIILGYKNQHDLLSQDAALDILNEHHKQNPDQPFLTYLS</sequence>
<accession>A0ABW0E9W1</accession>
<proteinExistence type="predicted"/>
<reference evidence="2" key="1">
    <citation type="journal article" date="2019" name="Int. J. Syst. Evol. Microbiol.">
        <title>The Global Catalogue of Microorganisms (GCM) 10K type strain sequencing project: providing services to taxonomists for standard genome sequencing and annotation.</title>
        <authorList>
            <consortium name="The Broad Institute Genomics Platform"/>
            <consortium name="The Broad Institute Genome Sequencing Center for Infectious Disease"/>
            <person name="Wu L."/>
            <person name="Ma J."/>
        </authorList>
    </citation>
    <scope>NUCLEOTIDE SEQUENCE [LARGE SCALE GENOMIC DNA]</scope>
    <source>
        <strain evidence="2">KACC 12602</strain>
    </source>
</reference>
<protein>
    <recommendedName>
        <fullName evidence="3">KTSC domain-containing protein</fullName>
    </recommendedName>
</protein>
<dbReference type="Proteomes" id="UP001596161">
    <property type="component" value="Unassembled WGS sequence"/>
</dbReference>
<evidence type="ECO:0000313" key="2">
    <source>
        <dbReference type="Proteomes" id="UP001596161"/>
    </source>
</evidence>
<evidence type="ECO:0000313" key="1">
    <source>
        <dbReference type="EMBL" id="MFC5270028.1"/>
    </source>
</evidence>